<evidence type="ECO:0000313" key="1">
    <source>
        <dbReference type="EMBL" id="PPQ71627.1"/>
    </source>
</evidence>
<dbReference type="InParanoid" id="A0A409VZD6"/>
<proteinExistence type="predicted"/>
<name>A0A409VZD6_9AGAR</name>
<protein>
    <submittedName>
        <fullName evidence="1">Uncharacterized protein</fullName>
    </submittedName>
</protein>
<dbReference type="EMBL" id="NHYE01005494">
    <property type="protein sequence ID" value="PPQ71627.1"/>
    <property type="molecule type" value="Genomic_DNA"/>
</dbReference>
<organism evidence="1 2">
    <name type="scientific">Gymnopilus dilepis</name>
    <dbReference type="NCBI Taxonomy" id="231916"/>
    <lineage>
        <taxon>Eukaryota</taxon>
        <taxon>Fungi</taxon>
        <taxon>Dikarya</taxon>
        <taxon>Basidiomycota</taxon>
        <taxon>Agaricomycotina</taxon>
        <taxon>Agaricomycetes</taxon>
        <taxon>Agaricomycetidae</taxon>
        <taxon>Agaricales</taxon>
        <taxon>Agaricineae</taxon>
        <taxon>Hymenogastraceae</taxon>
        <taxon>Gymnopilus</taxon>
    </lineage>
</organism>
<keyword evidence="2" id="KW-1185">Reference proteome</keyword>
<reference evidence="1 2" key="1">
    <citation type="journal article" date="2018" name="Evol. Lett.">
        <title>Horizontal gene cluster transfer increased hallucinogenic mushroom diversity.</title>
        <authorList>
            <person name="Reynolds H.T."/>
            <person name="Vijayakumar V."/>
            <person name="Gluck-Thaler E."/>
            <person name="Korotkin H.B."/>
            <person name="Matheny P.B."/>
            <person name="Slot J.C."/>
        </authorList>
    </citation>
    <scope>NUCLEOTIDE SEQUENCE [LARGE SCALE GENOMIC DNA]</scope>
    <source>
        <strain evidence="1 2">SRW20</strain>
    </source>
</reference>
<evidence type="ECO:0000313" key="2">
    <source>
        <dbReference type="Proteomes" id="UP000284706"/>
    </source>
</evidence>
<dbReference type="Proteomes" id="UP000284706">
    <property type="component" value="Unassembled WGS sequence"/>
</dbReference>
<sequence>MSNDATAPTPPVVMGVPLEISLQPPTCITSVDIGGIPISIQNFTLTMMSTSLSLTDAYIYVVPDLSAATTQPQPYTLSVHMPNLKKFHLRALTTRKNLGFLRSFYLPALVDFWLEWGDRLLPYQWDLQFLVDWLILPSASLARLFLTDLPVKHPLPGSLAHNRAGRPLIPNILLENLLRIVPNLQTLCLPISLRVSIPIHVGIACGDLLPNLYWIELAVDGLQDAEAVVSMVRRRNQNASSARYLSVIMALDITLPTLSPSSQASLRRQMHELRLEWGYSLRYRSPCPTCQTYCYFAN</sequence>
<comment type="caution">
    <text evidence="1">The sequence shown here is derived from an EMBL/GenBank/DDBJ whole genome shotgun (WGS) entry which is preliminary data.</text>
</comment>
<dbReference type="STRING" id="231916.A0A409VZD6"/>
<dbReference type="AlphaFoldDB" id="A0A409VZD6"/>
<gene>
    <name evidence="1" type="ORF">CVT26_010588</name>
</gene>
<accession>A0A409VZD6</accession>